<sequence length="358" mass="40507">MNIPNSQNPASMPGESDEYSDIISSECDYLSYQHDHLSFPNSGDPHRLEHDIPTRENIYENQSPYSFDNEWNNYETTAFDHDYNSPNYPENQASYSVPTSNRPETETQNLNSGVENHSENFSSYSINSRQGNNEYSWEYSNQYSLSSFQNPLMNEPQLQKNSSLEDSEEDDNNRENSNLSQNGNQNGYQNGTPNSTQTFAANIIGSGVEFSLWSLGLSMMNGESNVIHHHISSNTHFYIEGNTDIHGDKIEQQGSFGTGINVGEVENQNTNVDVGFDNRKITADTLGSINELQEKTRGETLPKINQLIPQLENLNPIEIKIPNLTLPEHIEMMKNNFAPREPIIRIGKPLFGNHLFSK</sequence>
<protein>
    <submittedName>
        <fullName evidence="2">Uncharacterized protein</fullName>
    </submittedName>
</protein>
<reference evidence="2" key="1">
    <citation type="submission" date="2006-06" db="EMBL/GenBank/DDBJ databases">
        <title>Complete sequence of Trichodesmium erythraeum IMS101.</title>
        <authorList>
            <consortium name="US DOE Joint Genome Institute"/>
            <person name="Copeland A."/>
            <person name="Lucas S."/>
            <person name="Lapidus A."/>
            <person name="Barry K."/>
            <person name="Detter J.C."/>
            <person name="Glavina del Rio T."/>
            <person name="Hammon N."/>
            <person name="Israni S."/>
            <person name="Dalin E."/>
            <person name="Tice H."/>
            <person name="Pitluck S."/>
            <person name="Kiss H."/>
            <person name="Munk A.C."/>
            <person name="Brettin T."/>
            <person name="Bruce D."/>
            <person name="Han C."/>
            <person name="Tapia R."/>
            <person name="Gilna P."/>
            <person name="Schmutz J."/>
            <person name="Larimer F."/>
            <person name="Land M."/>
            <person name="Hauser L."/>
            <person name="Kyrpides N."/>
            <person name="Kim E."/>
            <person name="Richardson P."/>
        </authorList>
    </citation>
    <scope>NUCLEOTIDE SEQUENCE [LARGE SCALE GENOMIC DNA]</scope>
    <source>
        <strain evidence="2">IMS101</strain>
    </source>
</reference>
<gene>
    <name evidence="2" type="ordered locus">Tery_2543</name>
</gene>
<evidence type="ECO:0000256" key="1">
    <source>
        <dbReference type="SAM" id="MobiDB-lite"/>
    </source>
</evidence>
<dbReference type="STRING" id="203124.Tery_2543"/>
<feature type="compositionally biased region" description="Polar residues" evidence="1">
    <location>
        <begin position="1"/>
        <end position="10"/>
    </location>
</feature>
<name>Q111T0_TRIEI</name>
<feature type="region of interest" description="Disordered" evidence="1">
    <location>
        <begin position="1"/>
        <end position="20"/>
    </location>
</feature>
<feature type="compositionally biased region" description="Low complexity" evidence="1">
    <location>
        <begin position="175"/>
        <end position="191"/>
    </location>
</feature>
<dbReference type="HOGENOM" id="CLU_773714_0_0_3"/>
<accession>Q111T0</accession>
<feature type="region of interest" description="Disordered" evidence="1">
    <location>
        <begin position="82"/>
        <end position="127"/>
    </location>
</feature>
<evidence type="ECO:0000313" key="2">
    <source>
        <dbReference type="EMBL" id="ABG51744.1"/>
    </source>
</evidence>
<proteinExistence type="predicted"/>
<dbReference type="KEGG" id="ter:Tery_2543"/>
<organism evidence="2">
    <name type="scientific">Trichodesmium erythraeum (strain IMS101)</name>
    <dbReference type="NCBI Taxonomy" id="203124"/>
    <lineage>
        <taxon>Bacteria</taxon>
        <taxon>Bacillati</taxon>
        <taxon>Cyanobacteriota</taxon>
        <taxon>Cyanophyceae</taxon>
        <taxon>Oscillatoriophycideae</taxon>
        <taxon>Oscillatoriales</taxon>
        <taxon>Microcoleaceae</taxon>
        <taxon>Trichodesmium</taxon>
    </lineage>
</organism>
<dbReference type="RefSeq" id="WP_011612106.1">
    <property type="nucleotide sequence ID" value="NC_008312.1"/>
</dbReference>
<feature type="region of interest" description="Disordered" evidence="1">
    <location>
        <begin position="158"/>
        <end position="194"/>
    </location>
</feature>
<dbReference type="EMBL" id="CP000393">
    <property type="protein sequence ID" value="ABG51744.1"/>
    <property type="molecule type" value="Genomic_DNA"/>
</dbReference>
<dbReference type="AlphaFoldDB" id="Q111T0"/>
<feature type="compositionally biased region" description="Polar residues" evidence="1">
    <location>
        <begin position="84"/>
        <end position="127"/>
    </location>
</feature>